<dbReference type="SUPFAM" id="SSF54862">
    <property type="entry name" value="4Fe-4S ferredoxins"/>
    <property type="match status" value="1"/>
</dbReference>
<feature type="domain" description="4Fe-4S ferredoxin-type" evidence="1">
    <location>
        <begin position="182"/>
        <end position="212"/>
    </location>
</feature>
<dbReference type="InterPro" id="IPR017900">
    <property type="entry name" value="4Fe4S_Fe_S_CS"/>
</dbReference>
<evidence type="ECO:0000313" key="2">
    <source>
        <dbReference type="EMBL" id="KKM89855.1"/>
    </source>
</evidence>
<dbReference type="Gene3D" id="1.10.1060.10">
    <property type="entry name" value="Alpha-helical ferredoxin"/>
    <property type="match status" value="1"/>
</dbReference>
<sequence length="252" mass="28428">LKIGVISKGCVGRALIHLAVEKQLNLENIKIIGIPCNGIINRNRLIKKIGEKEILEVSVSDNNIVVKGNNFEETFPYEDYINELCKYCKVKAPPSVHEACIGECQDISAIEDDFSDLSEFEAKSPEEKWKYIVDILGSCTKCYACREACPMCYCHLCFVDQNKPVWFGKTTDLPDIISFHLVRAFHLAGRCVACGACSSVCPMGIDLNMITRKLEKIVKQRFDFTSGLDTETLPPMMTFSMDDKEEFMLEED</sequence>
<feature type="domain" description="4Fe-4S ferredoxin-type" evidence="1">
    <location>
        <begin position="129"/>
        <end position="150"/>
    </location>
</feature>
<dbReference type="AlphaFoldDB" id="A0A0F9NM76"/>
<dbReference type="InterPro" id="IPR009051">
    <property type="entry name" value="Helical_ferredxn"/>
</dbReference>
<organism evidence="2">
    <name type="scientific">marine sediment metagenome</name>
    <dbReference type="NCBI Taxonomy" id="412755"/>
    <lineage>
        <taxon>unclassified sequences</taxon>
        <taxon>metagenomes</taxon>
        <taxon>ecological metagenomes</taxon>
    </lineage>
</organism>
<reference evidence="2" key="1">
    <citation type="journal article" date="2015" name="Nature">
        <title>Complex archaea that bridge the gap between prokaryotes and eukaryotes.</title>
        <authorList>
            <person name="Spang A."/>
            <person name="Saw J.H."/>
            <person name="Jorgensen S.L."/>
            <person name="Zaremba-Niedzwiedzka K."/>
            <person name="Martijn J."/>
            <person name="Lind A.E."/>
            <person name="van Eijk R."/>
            <person name="Schleper C."/>
            <person name="Guy L."/>
            <person name="Ettema T.J."/>
        </authorList>
    </citation>
    <scope>NUCLEOTIDE SEQUENCE</scope>
</reference>
<protein>
    <recommendedName>
        <fullName evidence="1">4Fe-4S ferredoxin-type domain-containing protein</fullName>
    </recommendedName>
</protein>
<comment type="caution">
    <text evidence="2">The sequence shown here is derived from an EMBL/GenBank/DDBJ whole genome shotgun (WGS) entry which is preliminary data.</text>
</comment>
<dbReference type="EMBL" id="LAZR01006755">
    <property type="protein sequence ID" value="KKM89855.1"/>
    <property type="molecule type" value="Genomic_DNA"/>
</dbReference>
<name>A0A0F9NM76_9ZZZZ</name>
<accession>A0A0F9NM76</accession>
<proteinExistence type="predicted"/>
<dbReference type="PROSITE" id="PS00198">
    <property type="entry name" value="4FE4S_FER_1"/>
    <property type="match status" value="2"/>
</dbReference>
<evidence type="ECO:0000259" key="1">
    <source>
        <dbReference type="PROSITE" id="PS51379"/>
    </source>
</evidence>
<dbReference type="GO" id="GO:0051536">
    <property type="term" value="F:iron-sulfur cluster binding"/>
    <property type="evidence" value="ECO:0007669"/>
    <property type="project" value="InterPro"/>
</dbReference>
<dbReference type="InterPro" id="IPR017896">
    <property type="entry name" value="4Fe4S_Fe-S-bd"/>
</dbReference>
<feature type="non-terminal residue" evidence="2">
    <location>
        <position position="1"/>
    </location>
</feature>
<gene>
    <name evidence="2" type="ORF">LCGC14_1244450</name>
</gene>
<dbReference type="PROSITE" id="PS51379">
    <property type="entry name" value="4FE4S_FER_2"/>
    <property type="match status" value="2"/>
</dbReference>